<dbReference type="AlphaFoldDB" id="A0A8S1C7F7"/>
<dbReference type="EMBL" id="CADEPI010000019">
    <property type="protein sequence ID" value="CAB3365122.1"/>
    <property type="molecule type" value="Genomic_DNA"/>
</dbReference>
<feature type="region of interest" description="Disordered" evidence="19">
    <location>
        <begin position="475"/>
        <end position="510"/>
    </location>
</feature>
<accession>A0A8S1C7F7</accession>
<evidence type="ECO:0000313" key="22">
    <source>
        <dbReference type="Proteomes" id="UP000494165"/>
    </source>
</evidence>
<evidence type="ECO:0000256" key="15">
    <source>
        <dbReference type="ARBA" id="ARBA00074193"/>
    </source>
</evidence>
<dbReference type="Gene3D" id="1.10.510.10">
    <property type="entry name" value="Transferase(Phosphotransferase) domain 1"/>
    <property type="match status" value="1"/>
</dbReference>
<proteinExistence type="inferred from homology"/>
<evidence type="ECO:0000256" key="17">
    <source>
        <dbReference type="ARBA" id="ARBA00080806"/>
    </source>
</evidence>
<keyword evidence="10" id="KW-0418">Kinase</keyword>
<dbReference type="InterPro" id="IPR051681">
    <property type="entry name" value="Ser/Thr_Kinases-Pseudokinases"/>
</dbReference>
<feature type="compositionally biased region" description="Polar residues" evidence="19">
    <location>
        <begin position="766"/>
        <end position="785"/>
    </location>
</feature>
<keyword evidence="12" id="KW-0472">Membrane</keyword>
<dbReference type="InterPro" id="IPR011009">
    <property type="entry name" value="Kinase-like_dom_sf"/>
</dbReference>
<dbReference type="SMART" id="SM00220">
    <property type="entry name" value="S_TKc"/>
    <property type="match status" value="1"/>
</dbReference>
<evidence type="ECO:0000256" key="19">
    <source>
        <dbReference type="SAM" id="MobiDB-lite"/>
    </source>
</evidence>
<evidence type="ECO:0000256" key="3">
    <source>
        <dbReference type="ARBA" id="ARBA00006529"/>
    </source>
</evidence>
<evidence type="ECO:0000256" key="9">
    <source>
        <dbReference type="ARBA" id="ARBA00022741"/>
    </source>
</evidence>
<dbReference type="GO" id="GO:0005737">
    <property type="term" value="C:cytoplasm"/>
    <property type="evidence" value="ECO:0007669"/>
    <property type="project" value="UniProtKB-SubCell"/>
</dbReference>
<evidence type="ECO:0000256" key="13">
    <source>
        <dbReference type="ARBA" id="ARBA00047559"/>
    </source>
</evidence>
<feature type="region of interest" description="Disordered" evidence="19">
    <location>
        <begin position="754"/>
        <end position="785"/>
    </location>
</feature>
<gene>
    <name evidence="21" type="ORF">CLODIP_2_CD06653</name>
</gene>
<evidence type="ECO:0000256" key="16">
    <source>
        <dbReference type="ARBA" id="ARBA00077446"/>
    </source>
</evidence>
<feature type="coiled-coil region" evidence="18">
    <location>
        <begin position="410"/>
        <end position="461"/>
    </location>
</feature>
<dbReference type="Gene3D" id="3.30.200.20">
    <property type="entry name" value="Phosphorylase Kinase, domain 1"/>
    <property type="match status" value="1"/>
</dbReference>
<dbReference type="Proteomes" id="UP000494165">
    <property type="component" value="Unassembled WGS sequence"/>
</dbReference>
<dbReference type="OrthoDB" id="339325at2759"/>
<protein>
    <recommendedName>
        <fullName evidence="15">Mitogen-activated protein kinase kinase kinase dlk-1</fullName>
        <ecNumber evidence="4">2.7.11.25</ecNumber>
    </recommendedName>
    <alternativeName>
        <fullName evidence="17">DAP kinase-like kinase</fullName>
    </alternativeName>
    <alternativeName>
        <fullName evidence="16">Death-associated protein kinase-like kinase</fullName>
    </alternativeName>
</protein>
<dbReference type="PROSITE" id="PS50011">
    <property type="entry name" value="PROTEIN_KINASE_DOM"/>
    <property type="match status" value="1"/>
</dbReference>
<evidence type="ECO:0000256" key="11">
    <source>
        <dbReference type="ARBA" id="ARBA00022840"/>
    </source>
</evidence>
<dbReference type="GO" id="GO:0016020">
    <property type="term" value="C:membrane"/>
    <property type="evidence" value="ECO:0007669"/>
    <property type="project" value="UniProtKB-SubCell"/>
</dbReference>
<dbReference type="Pfam" id="PF07714">
    <property type="entry name" value="PK_Tyr_Ser-Thr"/>
    <property type="match status" value="1"/>
</dbReference>
<dbReference type="FunFam" id="1.10.510.10:FF:000087">
    <property type="entry name" value="Mitogen-activated protein kinase kinase kinase 12"/>
    <property type="match status" value="1"/>
</dbReference>
<comment type="subcellular location">
    <subcellularLocation>
        <location evidence="2">Cytoplasm</location>
    </subcellularLocation>
    <subcellularLocation>
        <location evidence="1">Membrane</location>
    </subcellularLocation>
</comment>
<evidence type="ECO:0000256" key="4">
    <source>
        <dbReference type="ARBA" id="ARBA00012406"/>
    </source>
</evidence>
<evidence type="ECO:0000256" key="6">
    <source>
        <dbReference type="ARBA" id="ARBA00022527"/>
    </source>
</evidence>
<keyword evidence="6" id="KW-0723">Serine/threonine-protein kinase</keyword>
<dbReference type="FunFam" id="3.30.200.20:FF:000095">
    <property type="entry name" value="Mitogen-activated protein kinase kinase kinase 12"/>
    <property type="match status" value="1"/>
</dbReference>
<dbReference type="PANTHER" id="PTHR44329:SF304">
    <property type="entry name" value="MITOGEN-ACTIVATED PROTEIN KINASE KINASE KINASE 13-LIKE ISOFORM X1"/>
    <property type="match status" value="1"/>
</dbReference>
<feature type="compositionally biased region" description="Low complexity" evidence="19">
    <location>
        <begin position="493"/>
        <end position="505"/>
    </location>
</feature>
<keyword evidence="8" id="KW-0677">Repeat</keyword>
<dbReference type="CDD" id="cd14059">
    <property type="entry name" value="STKc_MAP3K12_13"/>
    <property type="match status" value="1"/>
</dbReference>
<sequence length="785" mass="88936">MHTPEATTMCSPQPPLISAAINNKHEQDNLTNSMLCLKEELSSLGVQKKPSSDENARALSPIPVKMVECSDDSSPSVEFPNPATTSFLSGIFGCLRPVLSILGKATAAELKGQDDWEIPFESISDLQWLGSGAQGAVFRGTLKGEHVAVKKVREQKETDIKNLRKLNHENVVQFKGVCTQAPCFCIVMEYCPFGPLYNLLKEGERVPPGRLISWSKQIAEGMSYLHSHKIIHRDLKSPNVLIGKNEVVKISDFGTCRQLNENSTKMSFAGTVAWMAPEVIRNEPCSEKVDIWSYGVLLWELLTCEVPYKDVDSSAIIWGVGSNSLQLPIPETCPVGFRLLIKQCWCSKPRHRPSFKHILMHLEIAANDLRDTTPDSYYKTQETWREEVRQQMSKMQTEGSHIPKMEQELIEKRKQELKHAEDIRKHYERQLERTNNLFLDVNSMMLKIEQRERELKRREKQCVCFKSHKKRCNRLSHKSSEQLRTARRNLNNSQTPSSEIPTTSPESEREIIYANPPKSVLYTELDVNSLTPQSIAREGSTRARRARHHRRTNSQGSINSVAMSNSPGKDRKTSARVDSETQTEQAPMELSEAENIVTNSPYLNSPALRGCTLEALNGNLVVVNSDSDCPVEDANRNLTPADDEHLDTLDRKLTELKDKRRLDNLMESSREDFTDDECYVGRFGRSTLSRRPIPPCRTRRVMLRVLPGNVSEDNEENTSEYEPASARSTLESNPEILKEMADMQIYKATLYEIEGSSESDSDEGSRTSVATQQHLSSPRFQPRFQ</sequence>
<dbReference type="InterPro" id="IPR001245">
    <property type="entry name" value="Ser-Thr/Tyr_kinase_cat_dom"/>
</dbReference>
<feature type="compositionally biased region" description="Basic and acidic residues" evidence="19">
    <location>
        <begin position="568"/>
        <end position="579"/>
    </location>
</feature>
<evidence type="ECO:0000256" key="7">
    <source>
        <dbReference type="ARBA" id="ARBA00022679"/>
    </source>
</evidence>
<dbReference type="InterPro" id="IPR000719">
    <property type="entry name" value="Prot_kinase_dom"/>
</dbReference>
<evidence type="ECO:0000256" key="12">
    <source>
        <dbReference type="ARBA" id="ARBA00023136"/>
    </source>
</evidence>
<dbReference type="PRINTS" id="PR00109">
    <property type="entry name" value="TYRKINASE"/>
</dbReference>
<name>A0A8S1C7F7_9INSE</name>
<feature type="region of interest" description="Disordered" evidence="19">
    <location>
        <begin position="532"/>
        <end position="587"/>
    </location>
</feature>
<evidence type="ECO:0000256" key="1">
    <source>
        <dbReference type="ARBA" id="ARBA00004370"/>
    </source>
</evidence>
<dbReference type="PANTHER" id="PTHR44329">
    <property type="entry name" value="SERINE/THREONINE-PROTEIN KINASE TNNI3K-RELATED"/>
    <property type="match status" value="1"/>
</dbReference>
<feature type="compositionally biased region" description="Polar residues" evidence="19">
    <location>
        <begin position="553"/>
        <end position="567"/>
    </location>
</feature>
<evidence type="ECO:0000259" key="20">
    <source>
        <dbReference type="PROSITE" id="PS50011"/>
    </source>
</evidence>
<keyword evidence="18" id="KW-0175">Coiled coil</keyword>
<dbReference type="InterPro" id="IPR008271">
    <property type="entry name" value="Ser/Thr_kinase_AS"/>
</dbReference>
<feature type="compositionally biased region" description="Basic residues" evidence="19">
    <location>
        <begin position="542"/>
        <end position="552"/>
    </location>
</feature>
<evidence type="ECO:0000256" key="2">
    <source>
        <dbReference type="ARBA" id="ARBA00004496"/>
    </source>
</evidence>
<keyword evidence="11" id="KW-0067">ATP-binding</keyword>
<organism evidence="21 22">
    <name type="scientific">Cloeon dipterum</name>
    <dbReference type="NCBI Taxonomy" id="197152"/>
    <lineage>
        <taxon>Eukaryota</taxon>
        <taxon>Metazoa</taxon>
        <taxon>Ecdysozoa</taxon>
        <taxon>Arthropoda</taxon>
        <taxon>Hexapoda</taxon>
        <taxon>Insecta</taxon>
        <taxon>Pterygota</taxon>
        <taxon>Palaeoptera</taxon>
        <taxon>Ephemeroptera</taxon>
        <taxon>Pisciforma</taxon>
        <taxon>Baetidae</taxon>
        <taxon>Cloeon</taxon>
    </lineage>
</organism>
<dbReference type="PROSITE" id="PS00108">
    <property type="entry name" value="PROTEIN_KINASE_ST"/>
    <property type="match status" value="1"/>
</dbReference>
<evidence type="ECO:0000256" key="5">
    <source>
        <dbReference type="ARBA" id="ARBA00022490"/>
    </source>
</evidence>
<evidence type="ECO:0000313" key="21">
    <source>
        <dbReference type="EMBL" id="CAB3365122.1"/>
    </source>
</evidence>
<keyword evidence="5" id="KW-0963">Cytoplasm</keyword>
<feature type="region of interest" description="Disordered" evidence="19">
    <location>
        <begin position="707"/>
        <end position="733"/>
    </location>
</feature>
<dbReference type="SUPFAM" id="SSF56112">
    <property type="entry name" value="Protein kinase-like (PK-like)"/>
    <property type="match status" value="1"/>
</dbReference>
<dbReference type="GO" id="GO:0005524">
    <property type="term" value="F:ATP binding"/>
    <property type="evidence" value="ECO:0007669"/>
    <property type="project" value="UniProtKB-KW"/>
</dbReference>
<comment type="catalytic activity">
    <reaction evidence="14">
        <text>L-seryl-[protein] + ATP = O-phospho-L-seryl-[protein] + ADP + H(+)</text>
        <dbReference type="Rhea" id="RHEA:17989"/>
        <dbReference type="Rhea" id="RHEA-COMP:9863"/>
        <dbReference type="Rhea" id="RHEA-COMP:11604"/>
        <dbReference type="ChEBI" id="CHEBI:15378"/>
        <dbReference type="ChEBI" id="CHEBI:29999"/>
        <dbReference type="ChEBI" id="CHEBI:30616"/>
        <dbReference type="ChEBI" id="CHEBI:83421"/>
        <dbReference type="ChEBI" id="CHEBI:456216"/>
        <dbReference type="EC" id="2.7.11.25"/>
    </reaction>
</comment>
<feature type="domain" description="Protein kinase" evidence="20">
    <location>
        <begin position="123"/>
        <end position="364"/>
    </location>
</feature>
<evidence type="ECO:0000256" key="10">
    <source>
        <dbReference type="ARBA" id="ARBA00022777"/>
    </source>
</evidence>
<dbReference type="EC" id="2.7.11.25" evidence="4"/>
<comment type="caution">
    <text evidence="21">The sequence shown here is derived from an EMBL/GenBank/DDBJ whole genome shotgun (WGS) entry which is preliminary data.</text>
</comment>
<comment type="catalytic activity">
    <reaction evidence="13">
        <text>L-threonyl-[protein] + ATP = O-phospho-L-threonyl-[protein] + ADP + H(+)</text>
        <dbReference type="Rhea" id="RHEA:46608"/>
        <dbReference type="Rhea" id="RHEA-COMP:11060"/>
        <dbReference type="Rhea" id="RHEA-COMP:11605"/>
        <dbReference type="ChEBI" id="CHEBI:15378"/>
        <dbReference type="ChEBI" id="CHEBI:30013"/>
        <dbReference type="ChEBI" id="CHEBI:30616"/>
        <dbReference type="ChEBI" id="CHEBI:61977"/>
        <dbReference type="ChEBI" id="CHEBI:456216"/>
        <dbReference type="EC" id="2.7.11.25"/>
    </reaction>
</comment>
<evidence type="ECO:0000256" key="18">
    <source>
        <dbReference type="SAM" id="Coils"/>
    </source>
</evidence>
<keyword evidence="9" id="KW-0547">Nucleotide-binding</keyword>
<comment type="similarity">
    <text evidence="3">Belongs to the protein kinase superfamily. STE Ser/Thr protein kinase family. MAP kinase kinase kinase subfamily.</text>
</comment>
<dbReference type="GO" id="GO:0006950">
    <property type="term" value="P:response to stress"/>
    <property type="evidence" value="ECO:0007669"/>
    <property type="project" value="UniProtKB-ARBA"/>
</dbReference>
<dbReference type="GO" id="GO:0004709">
    <property type="term" value="F:MAP kinase kinase kinase activity"/>
    <property type="evidence" value="ECO:0007669"/>
    <property type="project" value="UniProtKB-EC"/>
</dbReference>
<evidence type="ECO:0000256" key="8">
    <source>
        <dbReference type="ARBA" id="ARBA00022737"/>
    </source>
</evidence>
<reference evidence="21 22" key="1">
    <citation type="submission" date="2020-04" db="EMBL/GenBank/DDBJ databases">
        <authorList>
            <person name="Alioto T."/>
            <person name="Alioto T."/>
            <person name="Gomez Garrido J."/>
        </authorList>
    </citation>
    <scope>NUCLEOTIDE SEQUENCE [LARGE SCALE GENOMIC DNA]</scope>
</reference>
<evidence type="ECO:0000256" key="14">
    <source>
        <dbReference type="ARBA" id="ARBA00048329"/>
    </source>
</evidence>
<keyword evidence="22" id="KW-1185">Reference proteome</keyword>
<keyword evidence="7" id="KW-0808">Transferase</keyword>